<feature type="domain" description="Sulfotransferase" evidence="3">
    <location>
        <begin position="1"/>
        <end position="242"/>
    </location>
</feature>
<comment type="similarity">
    <text evidence="1">Belongs to the sulfotransferase 1 family.</text>
</comment>
<evidence type="ECO:0000256" key="2">
    <source>
        <dbReference type="ARBA" id="ARBA00022679"/>
    </source>
</evidence>
<dbReference type="InterPro" id="IPR027417">
    <property type="entry name" value="P-loop_NTPase"/>
</dbReference>
<dbReference type="InterPro" id="IPR000863">
    <property type="entry name" value="Sulfotransferase_dom"/>
</dbReference>
<evidence type="ECO:0000259" key="3">
    <source>
        <dbReference type="Pfam" id="PF00685"/>
    </source>
</evidence>
<gene>
    <name evidence="4" type="ORF">L798_01184</name>
</gene>
<sequence length="276" mass="31962">MVWLIANDLDFEKAKAVPLNERVPFFESPAVVSTPITSADDIVTFLAQMTSRRFFKTHLPKDLMPVQVWSQKPKIIYVARDPKDAVVSYYHHHRLWNGYVGTFEDFIGAFLADVLVYSPFWDHVLDYWKLRGESHVLFNTYEEMKFDLPGVIRKTALFLGKALNDKQINKLEDHLSFGSMKTNPSINLENFALLERQRHGLPEEPDLQFIRQGESGGWWREMTQDMADRVDAWTEHRLEGTGYNLQRKGISNGSERALEQGIIKRSELETTSPCRI</sequence>
<dbReference type="Pfam" id="PF00685">
    <property type="entry name" value="Sulfotransfer_1"/>
    <property type="match status" value="1"/>
</dbReference>
<dbReference type="eggNOG" id="KOG1584">
    <property type="taxonomic scope" value="Eukaryota"/>
</dbReference>
<dbReference type="OMA" id="CSHISEI"/>
<evidence type="ECO:0000313" key="5">
    <source>
        <dbReference type="Proteomes" id="UP000027135"/>
    </source>
</evidence>
<dbReference type="EMBL" id="KK852511">
    <property type="protein sequence ID" value="KDR22312.1"/>
    <property type="molecule type" value="Genomic_DNA"/>
</dbReference>
<evidence type="ECO:0000313" key="4">
    <source>
        <dbReference type="EMBL" id="KDR22312.1"/>
    </source>
</evidence>
<organism evidence="4 5">
    <name type="scientific">Zootermopsis nevadensis</name>
    <name type="common">Dampwood termite</name>
    <dbReference type="NCBI Taxonomy" id="136037"/>
    <lineage>
        <taxon>Eukaryota</taxon>
        <taxon>Metazoa</taxon>
        <taxon>Ecdysozoa</taxon>
        <taxon>Arthropoda</taxon>
        <taxon>Hexapoda</taxon>
        <taxon>Insecta</taxon>
        <taxon>Pterygota</taxon>
        <taxon>Neoptera</taxon>
        <taxon>Polyneoptera</taxon>
        <taxon>Dictyoptera</taxon>
        <taxon>Blattodea</taxon>
        <taxon>Blattoidea</taxon>
        <taxon>Termitoidae</taxon>
        <taxon>Termopsidae</taxon>
        <taxon>Zootermopsis</taxon>
    </lineage>
</organism>
<dbReference type="InParanoid" id="A0A067REW7"/>
<dbReference type="AlphaFoldDB" id="A0A067REW7"/>
<dbReference type="PANTHER" id="PTHR11783">
    <property type="entry name" value="SULFOTRANSFERASE SULT"/>
    <property type="match status" value="1"/>
</dbReference>
<keyword evidence="5" id="KW-1185">Reference proteome</keyword>
<name>A0A067REW7_ZOONE</name>
<dbReference type="Gene3D" id="3.40.50.300">
    <property type="entry name" value="P-loop containing nucleotide triphosphate hydrolases"/>
    <property type="match status" value="1"/>
</dbReference>
<protein>
    <submittedName>
        <fullName evidence="4">Sulfotransferase family cytosolic 1B member 1</fullName>
    </submittedName>
</protein>
<evidence type="ECO:0000256" key="1">
    <source>
        <dbReference type="ARBA" id="ARBA00005771"/>
    </source>
</evidence>
<reference evidence="4 5" key="1">
    <citation type="journal article" date="2014" name="Nat. Commun.">
        <title>Molecular traces of alternative social organization in a termite genome.</title>
        <authorList>
            <person name="Terrapon N."/>
            <person name="Li C."/>
            <person name="Robertson H.M."/>
            <person name="Ji L."/>
            <person name="Meng X."/>
            <person name="Booth W."/>
            <person name="Chen Z."/>
            <person name="Childers C.P."/>
            <person name="Glastad K.M."/>
            <person name="Gokhale K."/>
            <person name="Gowin J."/>
            <person name="Gronenberg W."/>
            <person name="Hermansen R.A."/>
            <person name="Hu H."/>
            <person name="Hunt B.G."/>
            <person name="Huylmans A.K."/>
            <person name="Khalil S.M."/>
            <person name="Mitchell R.D."/>
            <person name="Munoz-Torres M.C."/>
            <person name="Mustard J.A."/>
            <person name="Pan H."/>
            <person name="Reese J.T."/>
            <person name="Scharf M.E."/>
            <person name="Sun F."/>
            <person name="Vogel H."/>
            <person name="Xiao J."/>
            <person name="Yang W."/>
            <person name="Yang Z."/>
            <person name="Yang Z."/>
            <person name="Zhou J."/>
            <person name="Zhu J."/>
            <person name="Brent C.S."/>
            <person name="Elsik C.G."/>
            <person name="Goodisman M.A."/>
            <person name="Liberles D.A."/>
            <person name="Roe R.M."/>
            <person name="Vargo E.L."/>
            <person name="Vilcinskas A."/>
            <person name="Wang J."/>
            <person name="Bornberg-Bauer E."/>
            <person name="Korb J."/>
            <person name="Zhang G."/>
            <person name="Liebig J."/>
        </authorList>
    </citation>
    <scope>NUCLEOTIDE SEQUENCE [LARGE SCALE GENOMIC DNA]</scope>
    <source>
        <tissue evidence="4">Whole organism</tissue>
    </source>
</reference>
<keyword evidence="2 4" id="KW-0808">Transferase</keyword>
<dbReference type="SUPFAM" id="SSF52540">
    <property type="entry name" value="P-loop containing nucleoside triphosphate hydrolases"/>
    <property type="match status" value="1"/>
</dbReference>
<dbReference type="GO" id="GO:0008146">
    <property type="term" value="F:sulfotransferase activity"/>
    <property type="evidence" value="ECO:0007669"/>
    <property type="project" value="InterPro"/>
</dbReference>
<dbReference type="Proteomes" id="UP000027135">
    <property type="component" value="Unassembled WGS sequence"/>
</dbReference>
<accession>A0A067REW7</accession>
<proteinExistence type="inferred from homology"/>